<comment type="caution">
    <text evidence="1">The sequence shown here is derived from an EMBL/GenBank/DDBJ whole genome shotgun (WGS) entry which is preliminary data.</text>
</comment>
<protein>
    <submittedName>
        <fullName evidence="1">Uncharacterized protein</fullName>
    </submittedName>
</protein>
<accession>A0A6L2NB43</accession>
<sequence length="176" mass="19944">MVTGATNGWSGVSIVSPLDNMEYSKAHHSCYISNALELRYELISWNKLLSHVEYYRLTKSAHFLPMRKTDNIEKLAQQYLKEIVCRHGVSVLIFSDRDKTDGQSERTIQTLEDMLRACIIDFAIVGIHTYLRSNSSTISAIMRASMLHLSRHSMGESVDRQSARVKLGITNSLAHN</sequence>
<evidence type="ECO:0000313" key="1">
    <source>
        <dbReference type="EMBL" id="GEU83401.1"/>
    </source>
</evidence>
<proteinExistence type="predicted"/>
<name>A0A6L2NB43_TANCI</name>
<dbReference type="SUPFAM" id="SSF53098">
    <property type="entry name" value="Ribonuclease H-like"/>
    <property type="match status" value="1"/>
</dbReference>
<dbReference type="EMBL" id="BKCJ010008676">
    <property type="protein sequence ID" value="GEU83401.1"/>
    <property type="molecule type" value="Genomic_DNA"/>
</dbReference>
<dbReference type="InterPro" id="IPR012337">
    <property type="entry name" value="RNaseH-like_sf"/>
</dbReference>
<gene>
    <name evidence="1" type="ORF">Tci_055379</name>
</gene>
<organism evidence="1">
    <name type="scientific">Tanacetum cinerariifolium</name>
    <name type="common">Dalmatian daisy</name>
    <name type="synonym">Chrysanthemum cinerariifolium</name>
    <dbReference type="NCBI Taxonomy" id="118510"/>
    <lineage>
        <taxon>Eukaryota</taxon>
        <taxon>Viridiplantae</taxon>
        <taxon>Streptophyta</taxon>
        <taxon>Embryophyta</taxon>
        <taxon>Tracheophyta</taxon>
        <taxon>Spermatophyta</taxon>
        <taxon>Magnoliopsida</taxon>
        <taxon>eudicotyledons</taxon>
        <taxon>Gunneridae</taxon>
        <taxon>Pentapetalae</taxon>
        <taxon>asterids</taxon>
        <taxon>campanulids</taxon>
        <taxon>Asterales</taxon>
        <taxon>Asteraceae</taxon>
        <taxon>Asteroideae</taxon>
        <taxon>Anthemideae</taxon>
        <taxon>Anthemidinae</taxon>
        <taxon>Tanacetum</taxon>
    </lineage>
</organism>
<reference evidence="1" key="1">
    <citation type="journal article" date="2019" name="Sci. Rep.">
        <title>Draft genome of Tanacetum cinerariifolium, the natural source of mosquito coil.</title>
        <authorList>
            <person name="Yamashiro T."/>
            <person name="Shiraishi A."/>
            <person name="Satake H."/>
            <person name="Nakayama K."/>
        </authorList>
    </citation>
    <scope>NUCLEOTIDE SEQUENCE</scope>
</reference>
<dbReference type="AlphaFoldDB" id="A0A6L2NB43"/>